<evidence type="ECO:0000256" key="5">
    <source>
        <dbReference type="ARBA" id="ARBA00022692"/>
    </source>
</evidence>
<reference evidence="11 12" key="1">
    <citation type="journal article" date="2015" name="Stand. Genomic Sci.">
        <title>Genomic Encyclopedia of Bacterial and Archaeal Type Strains, Phase III: the genomes of soil and plant-associated and newly described type strains.</title>
        <authorList>
            <person name="Whitman W.B."/>
            <person name="Woyke T."/>
            <person name="Klenk H.P."/>
            <person name="Zhou Y."/>
            <person name="Lilburn T.G."/>
            <person name="Beck B.J."/>
            <person name="De Vos P."/>
            <person name="Vandamme P."/>
            <person name="Eisen J.A."/>
            <person name="Garrity G."/>
            <person name="Hugenholtz P."/>
            <person name="Kyrpides N.C."/>
        </authorList>
    </citation>
    <scope>NUCLEOTIDE SEQUENCE [LARGE SCALE GENOMIC DNA]</scope>
    <source>
        <strain evidence="11 12">CGMCC 1.2546</strain>
    </source>
</reference>
<evidence type="ECO:0000313" key="12">
    <source>
        <dbReference type="Proteomes" id="UP000317122"/>
    </source>
</evidence>
<comment type="caution">
    <text evidence="11">The sequence shown here is derived from an EMBL/GenBank/DDBJ whole genome shotgun (WGS) entry which is preliminary data.</text>
</comment>
<dbReference type="Proteomes" id="UP000317122">
    <property type="component" value="Unassembled WGS sequence"/>
</dbReference>
<feature type="transmembrane region" description="Helical" evidence="9">
    <location>
        <begin position="21"/>
        <end position="45"/>
    </location>
</feature>
<keyword evidence="12" id="KW-1185">Reference proteome</keyword>
<feature type="transmembrane region" description="Helical" evidence="9">
    <location>
        <begin position="149"/>
        <end position="171"/>
    </location>
</feature>
<feature type="transmembrane region" description="Helical" evidence="9">
    <location>
        <begin position="126"/>
        <end position="143"/>
    </location>
</feature>
<comment type="subcellular location">
    <subcellularLocation>
        <location evidence="1 9">Cell inner membrane</location>
        <topology evidence="1 9">Multi-pass membrane protein</topology>
    </subcellularLocation>
</comment>
<feature type="domain" description="Tripartite ATP-independent periplasmic transporters DctQ component" evidence="10">
    <location>
        <begin position="33"/>
        <end position="170"/>
    </location>
</feature>
<evidence type="ECO:0000256" key="9">
    <source>
        <dbReference type="RuleBase" id="RU369079"/>
    </source>
</evidence>
<evidence type="ECO:0000256" key="1">
    <source>
        <dbReference type="ARBA" id="ARBA00004429"/>
    </source>
</evidence>
<keyword evidence="6 9" id="KW-1133">Transmembrane helix</keyword>
<comment type="similarity">
    <text evidence="8 9">Belongs to the TRAP transporter small permease family.</text>
</comment>
<comment type="function">
    <text evidence="9">Part of the tripartite ATP-independent periplasmic (TRAP) transport system.</text>
</comment>
<dbReference type="PANTHER" id="PTHR35011:SF2">
    <property type="entry name" value="2,3-DIKETO-L-GULONATE TRAP TRANSPORTER SMALL PERMEASE PROTEIN YIAM"/>
    <property type="match status" value="1"/>
</dbReference>
<evidence type="ECO:0000259" key="10">
    <source>
        <dbReference type="Pfam" id="PF04290"/>
    </source>
</evidence>
<gene>
    <name evidence="11" type="ORF">IQ26_05554</name>
</gene>
<evidence type="ECO:0000313" key="11">
    <source>
        <dbReference type="EMBL" id="TWI27903.1"/>
    </source>
</evidence>
<dbReference type="GO" id="GO:0015740">
    <property type="term" value="P:C4-dicarboxylate transport"/>
    <property type="evidence" value="ECO:0007669"/>
    <property type="project" value="TreeGrafter"/>
</dbReference>
<proteinExistence type="inferred from homology"/>
<dbReference type="GO" id="GO:0005886">
    <property type="term" value="C:plasma membrane"/>
    <property type="evidence" value="ECO:0007669"/>
    <property type="project" value="UniProtKB-SubCell"/>
</dbReference>
<evidence type="ECO:0000256" key="7">
    <source>
        <dbReference type="ARBA" id="ARBA00023136"/>
    </source>
</evidence>
<keyword evidence="2 9" id="KW-0813">Transport</keyword>
<dbReference type="OrthoDB" id="8449485at2"/>
<organism evidence="11 12">
    <name type="scientific">Mesorhizobium tianshanense</name>
    <dbReference type="NCBI Taxonomy" id="39844"/>
    <lineage>
        <taxon>Bacteria</taxon>
        <taxon>Pseudomonadati</taxon>
        <taxon>Pseudomonadota</taxon>
        <taxon>Alphaproteobacteria</taxon>
        <taxon>Hyphomicrobiales</taxon>
        <taxon>Phyllobacteriaceae</taxon>
        <taxon>Mesorhizobium</taxon>
    </lineage>
</organism>
<accession>A0A562N716</accession>
<keyword evidence="3" id="KW-1003">Cell membrane</keyword>
<keyword evidence="5 9" id="KW-0812">Transmembrane</keyword>
<sequence length="191" mass="21067">MDVNEERAAWPSGLLGWYVKIIRFLAGISMLAIVSIMIAQVVARYIFNASFIWAEEICRYLLIWQTFLFIGMAYHRGELVAVDVVPLMLRPHARLVLKAIVTIPILVFLCLMAINGYDYATRFGGQIVPAVDFIAMSLIGHGVGLSIFWVYVSVAMGSALLALHMIAAIVIEARDLRAGRADSGLDRIPGA</sequence>
<dbReference type="AlphaFoldDB" id="A0A562N716"/>
<dbReference type="GO" id="GO:0022857">
    <property type="term" value="F:transmembrane transporter activity"/>
    <property type="evidence" value="ECO:0007669"/>
    <property type="project" value="UniProtKB-UniRule"/>
</dbReference>
<dbReference type="InterPro" id="IPR055348">
    <property type="entry name" value="DctQ"/>
</dbReference>
<protein>
    <recommendedName>
        <fullName evidence="9">TRAP transporter small permease protein</fullName>
    </recommendedName>
</protein>
<evidence type="ECO:0000256" key="3">
    <source>
        <dbReference type="ARBA" id="ARBA00022475"/>
    </source>
</evidence>
<feature type="transmembrane region" description="Helical" evidence="9">
    <location>
        <begin position="95"/>
        <end position="114"/>
    </location>
</feature>
<keyword evidence="4 9" id="KW-0997">Cell inner membrane</keyword>
<evidence type="ECO:0000256" key="6">
    <source>
        <dbReference type="ARBA" id="ARBA00022989"/>
    </source>
</evidence>
<name>A0A562N716_9HYPH</name>
<comment type="subunit">
    <text evidence="9">The complex comprises the extracytoplasmic solute receptor protein and the two transmembrane proteins.</text>
</comment>
<dbReference type="PANTHER" id="PTHR35011">
    <property type="entry name" value="2,3-DIKETO-L-GULONATE TRAP TRANSPORTER SMALL PERMEASE PROTEIN YIAM"/>
    <property type="match status" value="1"/>
</dbReference>
<dbReference type="InterPro" id="IPR007387">
    <property type="entry name" value="TRAP_DctQ"/>
</dbReference>
<dbReference type="RefSeq" id="WP_145721550.1">
    <property type="nucleotide sequence ID" value="NZ_BSPF01000109.1"/>
</dbReference>
<evidence type="ECO:0000256" key="2">
    <source>
        <dbReference type="ARBA" id="ARBA00022448"/>
    </source>
</evidence>
<dbReference type="EMBL" id="VLKT01000042">
    <property type="protein sequence ID" value="TWI27903.1"/>
    <property type="molecule type" value="Genomic_DNA"/>
</dbReference>
<keyword evidence="7 9" id="KW-0472">Membrane</keyword>
<evidence type="ECO:0000256" key="8">
    <source>
        <dbReference type="ARBA" id="ARBA00038436"/>
    </source>
</evidence>
<dbReference type="Pfam" id="PF04290">
    <property type="entry name" value="DctQ"/>
    <property type="match status" value="1"/>
</dbReference>
<evidence type="ECO:0000256" key="4">
    <source>
        <dbReference type="ARBA" id="ARBA00022519"/>
    </source>
</evidence>